<dbReference type="InterPro" id="IPR052528">
    <property type="entry name" value="Sugar_transport-like"/>
</dbReference>
<proteinExistence type="predicted"/>
<accession>A0A3C1KNV1</accession>
<feature type="transmembrane region" description="Helical" evidence="4">
    <location>
        <begin position="204"/>
        <end position="225"/>
    </location>
</feature>
<feature type="non-terminal residue" evidence="5">
    <location>
        <position position="257"/>
    </location>
</feature>
<dbReference type="InterPro" id="IPR036259">
    <property type="entry name" value="MFS_trans_sf"/>
</dbReference>
<dbReference type="GO" id="GO:0022857">
    <property type="term" value="F:transmembrane transporter activity"/>
    <property type="evidence" value="ECO:0007669"/>
    <property type="project" value="InterPro"/>
</dbReference>
<evidence type="ECO:0000256" key="1">
    <source>
        <dbReference type="ARBA" id="ARBA00022692"/>
    </source>
</evidence>
<evidence type="ECO:0000256" key="3">
    <source>
        <dbReference type="ARBA" id="ARBA00023136"/>
    </source>
</evidence>
<dbReference type="Pfam" id="PF07690">
    <property type="entry name" value="MFS_1"/>
    <property type="match status" value="1"/>
</dbReference>
<dbReference type="PANTHER" id="PTHR23526">
    <property type="entry name" value="INTEGRAL MEMBRANE TRANSPORT PROTEIN-RELATED"/>
    <property type="match status" value="1"/>
</dbReference>
<comment type="caution">
    <text evidence="5">The sequence shown here is derived from an EMBL/GenBank/DDBJ whole genome shotgun (WGS) entry which is preliminary data.</text>
</comment>
<keyword evidence="2 4" id="KW-1133">Transmembrane helix</keyword>
<protein>
    <submittedName>
        <fullName evidence="5">MFS transporter</fullName>
    </submittedName>
</protein>
<keyword evidence="3 4" id="KW-0472">Membrane</keyword>
<dbReference type="Gene3D" id="1.20.1250.20">
    <property type="entry name" value="MFS general substrate transporter like domains"/>
    <property type="match status" value="1"/>
</dbReference>
<dbReference type="SUPFAM" id="SSF103473">
    <property type="entry name" value="MFS general substrate transporter"/>
    <property type="match status" value="1"/>
</dbReference>
<evidence type="ECO:0000313" key="5">
    <source>
        <dbReference type="EMBL" id="HAN28143.1"/>
    </source>
</evidence>
<dbReference type="Proteomes" id="UP000259273">
    <property type="component" value="Unassembled WGS sequence"/>
</dbReference>
<evidence type="ECO:0000256" key="2">
    <source>
        <dbReference type="ARBA" id="ARBA00022989"/>
    </source>
</evidence>
<reference evidence="5 6" key="1">
    <citation type="journal article" date="2018" name="Nat. Biotechnol.">
        <title>A standardized bacterial taxonomy based on genome phylogeny substantially revises the tree of life.</title>
        <authorList>
            <person name="Parks D.H."/>
            <person name="Chuvochina M."/>
            <person name="Waite D.W."/>
            <person name="Rinke C."/>
            <person name="Skarshewski A."/>
            <person name="Chaumeil P.A."/>
            <person name="Hugenholtz P."/>
        </authorList>
    </citation>
    <scope>NUCLEOTIDE SEQUENCE [LARGE SCALE GENOMIC DNA]</scope>
    <source>
        <strain evidence="5">UBA9158</strain>
    </source>
</reference>
<dbReference type="AlphaFoldDB" id="A0A3C1KNV1"/>
<feature type="transmembrane region" description="Helical" evidence="4">
    <location>
        <begin position="79"/>
        <end position="97"/>
    </location>
</feature>
<gene>
    <name evidence="5" type="ORF">DCP75_10580</name>
</gene>
<organism evidence="5 6">
    <name type="scientific">Haliea salexigens</name>
    <dbReference type="NCBI Taxonomy" id="287487"/>
    <lineage>
        <taxon>Bacteria</taxon>
        <taxon>Pseudomonadati</taxon>
        <taxon>Pseudomonadota</taxon>
        <taxon>Gammaproteobacteria</taxon>
        <taxon>Cellvibrionales</taxon>
        <taxon>Halieaceae</taxon>
        <taxon>Haliea</taxon>
    </lineage>
</organism>
<dbReference type="PANTHER" id="PTHR23526:SF2">
    <property type="entry name" value="MAJOR FACILITATOR SUPERFAMILY (MFS) PROFILE DOMAIN-CONTAINING PROTEIN"/>
    <property type="match status" value="1"/>
</dbReference>
<feature type="transmembrane region" description="Helical" evidence="4">
    <location>
        <begin position="122"/>
        <end position="142"/>
    </location>
</feature>
<keyword evidence="1 4" id="KW-0812">Transmembrane</keyword>
<feature type="transmembrane region" description="Helical" evidence="4">
    <location>
        <begin position="148"/>
        <end position="166"/>
    </location>
</feature>
<dbReference type="STRING" id="1121937.GCA_000423125_02620"/>
<sequence>MTGICDNYLGAFAVSLRASLAQMGWLMAAPQLAGALFQLLSVWLCPRFSRRRAIVTGVVMQALAVLGMAGIALSRPDNAVTWLIGFAILYQASANFVQPQWRGWMGSVVPPRRRGAFFAGRTRLTMITSFTVFAGGGALLGLFQRYELAWLCFGGLFLLAAVGRGTSAHQLRHMHDPDHSGERAAISFTTTLSRVREAFRDKTFYQYSLFIAGMQSAVAISAPFFSVYMLRDLNFTYWQFAANTGVAILTQFFTLSV</sequence>
<feature type="transmembrane region" description="Helical" evidence="4">
    <location>
        <begin position="53"/>
        <end position="73"/>
    </location>
</feature>
<evidence type="ECO:0000256" key="4">
    <source>
        <dbReference type="SAM" id="Phobius"/>
    </source>
</evidence>
<dbReference type="EMBL" id="DMND01000143">
    <property type="protein sequence ID" value="HAN28143.1"/>
    <property type="molecule type" value="Genomic_DNA"/>
</dbReference>
<feature type="transmembrane region" description="Helical" evidence="4">
    <location>
        <begin position="237"/>
        <end position="255"/>
    </location>
</feature>
<feature type="transmembrane region" description="Helical" evidence="4">
    <location>
        <begin position="25"/>
        <end position="46"/>
    </location>
</feature>
<name>A0A3C1KNV1_9GAMM</name>
<dbReference type="InterPro" id="IPR011701">
    <property type="entry name" value="MFS"/>
</dbReference>
<evidence type="ECO:0000313" key="6">
    <source>
        <dbReference type="Proteomes" id="UP000259273"/>
    </source>
</evidence>